<dbReference type="Pfam" id="PF04081">
    <property type="entry name" value="DNA_pol_delta_4"/>
    <property type="match status" value="1"/>
</dbReference>
<reference evidence="2" key="1">
    <citation type="journal article" date="2023" name="Mol. Phylogenet. Evol.">
        <title>Genome-scale phylogeny and comparative genomics of the fungal order Sordariales.</title>
        <authorList>
            <person name="Hensen N."/>
            <person name="Bonometti L."/>
            <person name="Westerberg I."/>
            <person name="Brannstrom I.O."/>
            <person name="Guillou S."/>
            <person name="Cros-Aarteil S."/>
            <person name="Calhoun S."/>
            <person name="Haridas S."/>
            <person name="Kuo A."/>
            <person name="Mondo S."/>
            <person name="Pangilinan J."/>
            <person name="Riley R."/>
            <person name="LaButti K."/>
            <person name="Andreopoulos B."/>
            <person name="Lipzen A."/>
            <person name="Chen C."/>
            <person name="Yan M."/>
            <person name="Daum C."/>
            <person name="Ng V."/>
            <person name="Clum A."/>
            <person name="Steindorff A."/>
            <person name="Ohm R.A."/>
            <person name="Martin F."/>
            <person name="Silar P."/>
            <person name="Natvig D.O."/>
            <person name="Lalanne C."/>
            <person name="Gautier V."/>
            <person name="Ament-Velasquez S.L."/>
            <person name="Kruys A."/>
            <person name="Hutchinson M.I."/>
            <person name="Powell A.J."/>
            <person name="Barry K."/>
            <person name="Miller A.N."/>
            <person name="Grigoriev I.V."/>
            <person name="Debuchy R."/>
            <person name="Gladieux P."/>
            <person name="Hiltunen Thoren M."/>
            <person name="Johannesson H."/>
        </authorList>
    </citation>
    <scope>NUCLEOTIDE SEQUENCE</scope>
    <source>
        <strain evidence="2">PSN309</strain>
    </source>
</reference>
<feature type="region of interest" description="Disordered" evidence="1">
    <location>
        <begin position="56"/>
        <end position="77"/>
    </location>
</feature>
<dbReference type="GO" id="GO:0003887">
    <property type="term" value="F:DNA-directed DNA polymerase activity"/>
    <property type="evidence" value="ECO:0007669"/>
    <property type="project" value="TreeGrafter"/>
</dbReference>
<dbReference type="Proteomes" id="UP001302126">
    <property type="component" value="Unassembled WGS sequence"/>
</dbReference>
<organism evidence="2 3">
    <name type="scientific">Podospora australis</name>
    <dbReference type="NCBI Taxonomy" id="1536484"/>
    <lineage>
        <taxon>Eukaryota</taxon>
        <taxon>Fungi</taxon>
        <taxon>Dikarya</taxon>
        <taxon>Ascomycota</taxon>
        <taxon>Pezizomycotina</taxon>
        <taxon>Sordariomycetes</taxon>
        <taxon>Sordariomycetidae</taxon>
        <taxon>Sordariales</taxon>
        <taxon>Podosporaceae</taxon>
        <taxon>Podospora</taxon>
    </lineage>
</organism>
<dbReference type="GO" id="GO:0006261">
    <property type="term" value="P:DNA-templated DNA replication"/>
    <property type="evidence" value="ECO:0007669"/>
    <property type="project" value="TreeGrafter"/>
</dbReference>
<dbReference type="AlphaFoldDB" id="A0AAN7AKA5"/>
<sequence>MPVTRRTTRASAAASGGGGGGKQSTISFKNKITKSNVPSVAGKIVSKPAVRTKEVVLPPSSEPEGTAEEEEVVEVKKETKTEKKSEAEIRAAKVTDAAINKYWKGIEDSRMAKEVHRKHTRDLTTGEKVLRYFDVSSQYGPCIGITRLKRWQRAERLGLHPPIEALAVLLKEEAKGNGEIEGAHMDELLSSTATGSN</sequence>
<evidence type="ECO:0000313" key="3">
    <source>
        <dbReference type="Proteomes" id="UP001302126"/>
    </source>
</evidence>
<accession>A0AAN7AKA5</accession>
<keyword evidence="3" id="KW-1185">Reference proteome</keyword>
<evidence type="ECO:0000313" key="2">
    <source>
        <dbReference type="EMBL" id="KAK4189819.1"/>
    </source>
</evidence>
<feature type="compositionally biased region" description="Polar residues" evidence="1">
    <location>
        <begin position="23"/>
        <end position="33"/>
    </location>
</feature>
<feature type="region of interest" description="Disordered" evidence="1">
    <location>
        <begin position="1"/>
        <end position="33"/>
    </location>
</feature>
<comment type="caution">
    <text evidence="2">The sequence shown here is derived from an EMBL/GenBank/DDBJ whole genome shotgun (WGS) entry which is preliminary data.</text>
</comment>
<dbReference type="EMBL" id="MU864371">
    <property type="protein sequence ID" value="KAK4189819.1"/>
    <property type="molecule type" value="Genomic_DNA"/>
</dbReference>
<dbReference type="GO" id="GO:0043625">
    <property type="term" value="C:delta DNA polymerase complex"/>
    <property type="evidence" value="ECO:0007669"/>
    <property type="project" value="TreeGrafter"/>
</dbReference>
<dbReference type="GO" id="GO:0000731">
    <property type="term" value="P:DNA synthesis involved in DNA repair"/>
    <property type="evidence" value="ECO:0007669"/>
    <property type="project" value="InterPro"/>
</dbReference>
<dbReference type="PANTHER" id="PTHR14303">
    <property type="entry name" value="DNA POLYMERASE DELTA SUBUNIT 4"/>
    <property type="match status" value="1"/>
</dbReference>
<proteinExistence type="predicted"/>
<reference evidence="2" key="2">
    <citation type="submission" date="2023-05" db="EMBL/GenBank/DDBJ databases">
        <authorList>
            <consortium name="Lawrence Berkeley National Laboratory"/>
            <person name="Steindorff A."/>
            <person name="Hensen N."/>
            <person name="Bonometti L."/>
            <person name="Westerberg I."/>
            <person name="Brannstrom I.O."/>
            <person name="Guillou S."/>
            <person name="Cros-Aarteil S."/>
            <person name="Calhoun S."/>
            <person name="Haridas S."/>
            <person name="Kuo A."/>
            <person name="Mondo S."/>
            <person name="Pangilinan J."/>
            <person name="Riley R."/>
            <person name="Labutti K."/>
            <person name="Andreopoulos B."/>
            <person name="Lipzen A."/>
            <person name="Chen C."/>
            <person name="Yanf M."/>
            <person name="Daum C."/>
            <person name="Ng V."/>
            <person name="Clum A."/>
            <person name="Ohm R."/>
            <person name="Martin F."/>
            <person name="Silar P."/>
            <person name="Natvig D."/>
            <person name="Lalanne C."/>
            <person name="Gautier V."/>
            <person name="Ament-Velasquez S.L."/>
            <person name="Kruys A."/>
            <person name="Hutchinson M.I."/>
            <person name="Powell A.J."/>
            <person name="Barry K."/>
            <person name="Miller A.N."/>
            <person name="Grigoriev I.V."/>
            <person name="Debuchy R."/>
            <person name="Gladieux P."/>
            <person name="Thoren M.H."/>
            <person name="Johannesson H."/>
        </authorList>
    </citation>
    <scope>NUCLEOTIDE SEQUENCE</scope>
    <source>
        <strain evidence="2">PSN309</strain>
    </source>
</reference>
<dbReference type="InterPro" id="IPR007218">
    <property type="entry name" value="DNA_pol_delta_4"/>
</dbReference>
<evidence type="ECO:0000256" key="1">
    <source>
        <dbReference type="SAM" id="MobiDB-lite"/>
    </source>
</evidence>
<protein>
    <submittedName>
        <fullName evidence="2">DNA polymerase delta subunit 4</fullName>
    </submittedName>
</protein>
<gene>
    <name evidence="2" type="ORF">QBC35DRAFT_491861</name>
</gene>
<dbReference type="PANTHER" id="PTHR14303:SF0">
    <property type="entry name" value="DNA POLYMERASE DELTA SUBUNIT 4"/>
    <property type="match status" value="1"/>
</dbReference>
<name>A0AAN7AKA5_9PEZI</name>